<sequence>MAATCSHPRHPILHPEILTSPSAVNQWMESSNDEDVNASYLPTEPVGCKDALTGSGFEEAATAPAPPCG</sequence>
<gene>
    <name evidence="1" type="ORF">EWB00_000717</name>
</gene>
<evidence type="ECO:0000313" key="2">
    <source>
        <dbReference type="Proteomes" id="UP000311919"/>
    </source>
</evidence>
<name>A0A4Z2CK54_SCHJA</name>
<keyword evidence="2" id="KW-1185">Reference proteome</keyword>
<dbReference type="Proteomes" id="UP000311919">
    <property type="component" value="Unassembled WGS sequence"/>
</dbReference>
<reference evidence="1 2" key="1">
    <citation type="submission" date="2019-03" db="EMBL/GenBank/DDBJ databases">
        <title>An improved genome assembly of the fluke Schistosoma japonicum.</title>
        <authorList>
            <person name="Hu W."/>
            <person name="Luo F."/>
            <person name="Yin M."/>
            <person name="Mo X."/>
            <person name="Sun C."/>
            <person name="Wu Q."/>
            <person name="Zhu B."/>
            <person name="Xiang M."/>
            <person name="Wang J."/>
            <person name="Wang Y."/>
            <person name="Zhang T."/>
            <person name="Xu B."/>
            <person name="Zheng H."/>
            <person name="Feng Z."/>
        </authorList>
    </citation>
    <scope>NUCLEOTIDE SEQUENCE [LARGE SCALE GENOMIC DNA]</scope>
    <source>
        <strain evidence="1">HuSjv2</strain>
        <tissue evidence="1">Worms</tissue>
    </source>
</reference>
<organism evidence="1 2">
    <name type="scientific">Schistosoma japonicum</name>
    <name type="common">Blood fluke</name>
    <dbReference type="NCBI Taxonomy" id="6182"/>
    <lineage>
        <taxon>Eukaryota</taxon>
        <taxon>Metazoa</taxon>
        <taxon>Spiralia</taxon>
        <taxon>Lophotrochozoa</taxon>
        <taxon>Platyhelminthes</taxon>
        <taxon>Trematoda</taxon>
        <taxon>Digenea</taxon>
        <taxon>Strigeidida</taxon>
        <taxon>Schistosomatoidea</taxon>
        <taxon>Schistosomatidae</taxon>
        <taxon>Schistosoma</taxon>
    </lineage>
</organism>
<protein>
    <submittedName>
        <fullName evidence="1">Uncharacterized protein</fullName>
    </submittedName>
</protein>
<accession>A0A4Z2CK54</accession>
<proteinExistence type="predicted"/>
<comment type="caution">
    <text evidence="1">The sequence shown here is derived from an EMBL/GenBank/DDBJ whole genome shotgun (WGS) entry which is preliminary data.</text>
</comment>
<dbReference type="EMBL" id="SKCS01001231">
    <property type="protein sequence ID" value="TNN04657.1"/>
    <property type="molecule type" value="Genomic_DNA"/>
</dbReference>
<evidence type="ECO:0000313" key="1">
    <source>
        <dbReference type="EMBL" id="TNN04657.1"/>
    </source>
</evidence>
<dbReference type="AlphaFoldDB" id="A0A4Z2CK54"/>